<dbReference type="InterPro" id="IPR010263">
    <property type="entry name" value="T6SS_TssK"/>
</dbReference>
<dbReference type="RefSeq" id="WP_175628288.1">
    <property type="nucleotide sequence ID" value="NZ_MVBK01000062.1"/>
</dbReference>
<gene>
    <name evidence="1" type="ORF">B1C78_11120</name>
</gene>
<reference evidence="1 2" key="1">
    <citation type="submission" date="2017-02" db="EMBL/GenBank/DDBJ databases">
        <title>Genomic diversity within the haloalkaliphilic genus Thioalkalivibrio.</title>
        <authorList>
            <person name="Ahn A.-C."/>
            <person name="Meier-Kolthoff J."/>
            <person name="Overmars L."/>
            <person name="Richter M."/>
            <person name="Woyke T."/>
            <person name="Sorokin D.Y."/>
            <person name="Muyzer G."/>
        </authorList>
    </citation>
    <scope>NUCLEOTIDE SEQUENCE [LARGE SCALE GENOMIC DNA]</scope>
    <source>
        <strain evidence="1 2">ALJD</strain>
    </source>
</reference>
<dbReference type="STRING" id="108003.B1C78_11120"/>
<protein>
    <submittedName>
        <fullName evidence="1">Type VI secretion system-associated protein</fullName>
    </submittedName>
</protein>
<proteinExistence type="predicted"/>
<dbReference type="NCBIfam" id="TIGR03353">
    <property type="entry name" value="VI_chp_4"/>
    <property type="match status" value="1"/>
</dbReference>
<comment type="caution">
    <text evidence="1">The sequence shown here is derived from an EMBL/GenBank/DDBJ whole genome shotgun (WGS) entry which is preliminary data.</text>
</comment>
<dbReference type="AlphaFoldDB" id="A0A1V3NEF4"/>
<evidence type="ECO:0000313" key="2">
    <source>
        <dbReference type="Proteomes" id="UP000189462"/>
    </source>
</evidence>
<dbReference type="PANTHER" id="PTHR35566">
    <property type="entry name" value="BLR3599 PROTEIN"/>
    <property type="match status" value="1"/>
</dbReference>
<name>A0A1V3NEF4_9GAMM</name>
<evidence type="ECO:0000313" key="1">
    <source>
        <dbReference type="EMBL" id="OOG23477.1"/>
    </source>
</evidence>
<sequence length="446" mass="49120">MKTLRKVIWTEGLLLGQQHFQQWDRLNEESVNHRLRSLVPLGWGIAHLDYDPDALESGQLRIRAVQGLFQDGRTLAFNEADDGVLSCGLPSPAQEPVVVSIAMPANREAVGINGYASGSGRQGAWVVDYAEVPDEYDPSREREVALARANLSLLLDLQPGEPYAHMPVVRLIPKGDGAYRVDDTFVAPSMFLSAAPRLQVLAERMLELMSARSRALAELRPVRAPQGREGYGRDPVVAVVLSVLARTQMQLTHLLGQGRVHPERLFECLAHCCAEIQVHVASDPFWAPPPYRHGDPGPCFDALETRLRELIDAAMPAPRAQLTLERTSDAQYEARGIEEALGAGGHLYLAVRMDAGDPAWVTPFTRQAKVAAADQLEFLVSSALPGVPLTYDAHPPSTLAIKAGYEYFRLEPGGDSWKDVLEKRSLALFVPAPYRSAQFELVRVDD</sequence>
<dbReference type="EMBL" id="MVBK01000062">
    <property type="protein sequence ID" value="OOG23477.1"/>
    <property type="molecule type" value="Genomic_DNA"/>
</dbReference>
<keyword evidence="2" id="KW-1185">Reference proteome</keyword>
<organism evidence="1 2">
    <name type="scientific">Thioalkalivibrio denitrificans</name>
    <dbReference type="NCBI Taxonomy" id="108003"/>
    <lineage>
        <taxon>Bacteria</taxon>
        <taxon>Pseudomonadati</taxon>
        <taxon>Pseudomonadota</taxon>
        <taxon>Gammaproteobacteria</taxon>
        <taxon>Chromatiales</taxon>
        <taxon>Ectothiorhodospiraceae</taxon>
        <taxon>Thioalkalivibrio</taxon>
    </lineage>
</organism>
<dbReference type="PANTHER" id="PTHR35566:SF1">
    <property type="entry name" value="TYPE VI SECRETION SYSTEM BASEPLATE COMPONENT TSSK1"/>
    <property type="match status" value="1"/>
</dbReference>
<accession>A0A1V3NEF4</accession>
<dbReference type="Proteomes" id="UP000189462">
    <property type="component" value="Unassembled WGS sequence"/>
</dbReference>
<dbReference type="Pfam" id="PF05936">
    <property type="entry name" value="T6SS_VasE"/>
    <property type="match status" value="1"/>
</dbReference>